<gene>
    <name evidence="2" type="ORF">DLM75_11675</name>
</gene>
<dbReference type="AlphaFoldDB" id="A0A396Z7E6"/>
<evidence type="ECO:0000259" key="1">
    <source>
        <dbReference type="Pfam" id="PF05199"/>
    </source>
</evidence>
<organism evidence="2 3">
    <name type="scientific">Leptospira stimsonii</name>
    <dbReference type="NCBI Taxonomy" id="2202203"/>
    <lineage>
        <taxon>Bacteria</taxon>
        <taxon>Pseudomonadati</taxon>
        <taxon>Spirochaetota</taxon>
        <taxon>Spirochaetia</taxon>
        <taxon>Leptospirales</taxon>
        <taxon>Leptospiraceae</taxon>
        <taxon>Leptospira</taxon>
    </lineage>
</organism>
<name>A0A396Z7E6_9LEPT</name>
<evidence type="ECO:0000313" key="3">
    <source>
        <dbReference type="Proteomes" id="UP000265798"/>
    </source>
</evidence>
<dbReference type="InterPro" id="IPR007867">
    <property type="entry name" value="GMC_OxRtase_C"/>
</dbReference>
<dbReference type="Proteomes" id="UP000265798">
    <property type="component" value="Unassembled WGS sequence"/>
</dbReference>
<proteinExistence type="predicted"/>
<sequence length="58" mass="6262">MGTDPKTFVVDSSRRVHGTKNLYLSVFSVFPSSSSANPSFTIMAPSVFSPAKKIRILG</sequence>
<feature type="domain" description="Glucose-methanol-choline oxidoreductase C-terminal" evidence="1">
    <location>
        <begin position="1"/>
        <end position="44"/>
    </location>
</feature>
<evidence type="ECO:0000313" key="2">
    <source>
        <dbReference type="EMBL" id="RHX89624.1"/>
    </source>
</evidence>
<protein>
    <recommendedName>
        <fullName evidence="1">Glucose-methanol-choline oxidoreductase C-terminal domain-containing protein</fullName>
    </recommendedName>
</protein>
<comment type="caution">
    <text evidence="2">The sequence shown here is derived from an EMBL/GenBank/DDBJ whole genome shotgun (WGS) entry which is preliminary data.</text>
</comment>
<reference evidence="3" key="1">
    <citation type="submission" date="2018-05" db="EMBL/GenBank/DDBJ databases">
        <title>Leptospira yasudae sp. nov. and Leptospira stimsonii sp. nov., two pathogenic species of the genus Leptospira isolated from environmental sources.</title>
        <authorList>
            <person name="Casanovas-Massana A."/>
            <person name="Hamond C."/>
            <person name="Santos L.A."/>
            <person name="Hacker K.P."/>
            <person name="Balassiano I."/>
            <person name="Medeiros M.A."/>
            <person name="Reis M.G."/>
            <person name="Ko A.I."/>
            <person name="Wunder E.A."/>
        </authorList>
    </citation>
    <scope>NUCLEOTIDE SEQUENCE [LARGE SCALE GENOMIC DNA]</scope>
    <source>
        <strain evidence="3">Yale</strain>
    </source>
</reference>
<dbReference type="Pfam" id="PF05199">
    <property type="entry name" value="GMC_oxred_C"/>
    <property type="match status" value="1"/>
</dbReference>
<dbReference type="RefSeq" id="WP_118968698.1">
    <property type="nucleotide sequence ID" value="NZ_QHCT01000003.1"/>
</dbReference>
<dbReference type="EMBL" id="QHCT01000003">
    <property type="protein sequence ID" value="RHX89624.1"/>
    <property type="molecule type" value="Genomic_DNA"/>
</dbReference>
<dbReference type="InterPro" id="IPR036188">
    <property type="entry name" value="FAD/NAD-bd_sf"/>
</dbReference>
<accession>A0A396Z7E6</accession>
<dbReference type="Gene3D" id="3.50.50.60">
    <property type="entry name" value="FAD/NAD(P)-binding domain"/>
    <property type="match status" value="1"/>
</dbReference>
<dbReference type="GO" id="GO:0016614">
    <property type="term" value="F:oxidoreductase activity, acting on CH-OH group of donors"/>
    <property type="evidence" value="ECO:0007669"/>
    <property type="project" value="InterPro"/>
</dbReference>
<dbReference type="SUPFAM" id="SSF51905">
    <property type="entry name" value="FAD/NAD(P)-binding domain"/>
    <property type="match status" value="1"/>
</dbReference>